<evidence type="ECO:0000313" key="2">
    <source>
        <dbReference type="WBParaSite" id="RSKR_0000669700.1"/>
    </source>
</evidence>
<reference evidence="2" key="1">
    <citation type="submission" date="2016-11" db="UniProtKB">
        <authorList>
            <consortium name="WormBaseParasite"/>
        </authorList>
    </citation>
    <scope>IDENTIFICATION</scope>
    <source>
        <strain evidence="2">KR3021</strain>
    </source>
</reference>
<proteinExistence type="predicted"/>
<accession>A0AC35U2D8</accession>
<protein>
    <submittedName>
        <fullName evidence="2">DUF3421 domain-containing protein</fullName>
    </submittedName>
</protein>
<dbReference type="Proteomes" id="UP000095286">
    <property type="component" value="Unplaced"/>
</dbReference>
<sequence length="343" mass="38701">MRTKVVRVDLEGDCVGEMRSVYFTDEVVFVEGLEVPFLVRSRIKPVKVDRCVVKTAEYLGGGIYLQDPDALEYGKVVPCLECYNHFLKVACLKSNQIALNLLKIRGNGWKVEGTDREMARIVSGRTDVTGIVDGLSVAVYECSVVEGMPYSDGNGDIFHRLQVNGNCYSEKAIQVGGQIFFTTNDLDLAVYGTKVDCSLDVPLWLIVGGGILIVIFSIPVMYYLLGCLVRILIFIRAHIIRHLLNGLMYVYFQFVWCELKLQEKVGLREGWFGYGSVLSLLVGRKIVSLTLYENEILSKAAIKIMEQQREEEREYIYNEGLLAISTRVFSNTHRTSLLSLDDF</sequence>
<evidence type="ECO:0000313" key="1">
    <source>
        <dbReference type="Proteomes" id="UP000095286"/>
    </source>
</evidence>
<organism evidence="1 2">
    <name type="scientific">Rhabditophanes sp. KR3021</name>
    <dbReference type="NCBI Taxonomy" id="114890"/>
    <lineage>
        <taxon>Eukaryota</taxon>
        <taxon>Metazoa</taxon>
        <taxon>Ecdysozoa</taxon>
        <taxon>Nematoda</taxon>
        <taxon>Chromadorea</taxon>
        <taxon>Rhabditida</taxon>
        <taxon>Tylenchina</taxon>
        <taxon>Panagrolaimomorpha</taxon>
        <taxon>Strongyloidoidea</taxon>
        <taxon>Alloionematidae</taxon>
        <taxon>Rhabditophanes</taxon>
    </lineage>
</organism>
<name>A0AC35U2D8_9BILA</name>
<dbReference type="WBParaSite" id="RSKR_0000669700.1">
    <property type="protein sequence ID" value="RSKR_0000669700.1"/>
    <property type="gene ID" value="RSKR_0000669700"/>
</dbReference>